<reference evidence="2 3" key="1">
    <citation type="submission" date="2024-01" db="EMBL/GenBank/DDBJ databases">
        <authorList>
            <person name="Allen C."/>
            <person name="Tagirdzhanova G."/>
        </authorList>
    </citation>
    <scope>NUCLEOTIDE SEQUENCE [LARGE SCALE GENOMIC DNA]</scope>
    <source>
        <strain evidence="2 3">CBS 119000</strain>
    </source>
</reference>
<dbReference type="PROSITE" id="PS51257">
    <property type="entry name" value="PROKAR_LIPOPROTEIN"/>
    <property type="match status" value="1"/>
</dbReference>
<feature type="compositionally biased region" description="Basic residues" evidence="1">
    <location>
        <begin position="191"/>
        <end position="201"/>
    </location>
</feature>
<feature type="compositionally biased region" description="Polar residues" evidence="1">
    <location>
        <begin position="147"/>
        <end position="166"/>
    </location>
</feature>
<evidence type="ECO:0000256" key="1">
    <source>
        <dbReference type="SAM" id="MobiDB-lite"/>
    </source>
</evidence>
<protein>
    <submittedName>
        <fullName evidence="2">Uncharacterized protein</fullName>
    </submittedName>
</protein>
<keyword evidence="3" id="KW-1185">Reference proteome</keyword>
<comment type="caution">
    <text evidence="2">The sequence shown here is derived from an EMBL/GenBank/DDBJ whole genome shotgun (WGS) entry which is preliminary data.</text>
</comment>
<proteinExistence type="predicted"/>
<accession>A0ABP0E237</accession>
<feature type="compositionally biased region" description="Low complexity" evidence="1">
    <location>
        <begin position="48"/>
        <end position="78"/>
    </location>
</feature>
<dbReference type="Proteomes" id="UP001642502">
    <property type="component" value="Unassembled WGS sequence"/>
</dbReference>
<evidence type="ECO:0000313" key="3">
    <source>
        <dbReference type="Proteomes" id="UP001642502"/>
    </source>
</evidence>
<gene>
    <name evidence="2" type="ORF">SEPCBS119000_005854</name>
</gene>
<name>A0ABP0E237_9PEZI</name>
<dbReference type="EMBL" id="CAWUON010000122">
    <property type="protein sequence ID" value="CAK7273821.1"/>
    <property type="molecule type" value="Genomic_DNA"/>
</dbReference>
<feature type="compositionally biased region" description="Low complexity" evidence="1">
    <location>
        <begin position="130"/>
        <end position="139"/>
    </location>
</feature>
<feature type="region of interest" description="Disordered" evidence="1">
    <location>
        <begin position="48"/>
        <end position="218"/>
    </location>
</feature>
<organism evidence="2 3">
    <name type="scientific">Sporothrix epigloea</name>
    <dbReference type="NCBI Taxonomy" id="1892477"/>
    <lineage>
        <taxon>Eukaryota</taxon>
        <taxon>Fungi</taxon>
        <taxon>Dikarya</taxon>
        <taxon>Ascomycota</taxon>
        <taxon>Pezizomycotina</taxon>
        <taxon>Sordariomycetes</taxon>
        <taxon>Sordariomycetidae</taxon>
        <taxon>Ophiostomatales</taxon>
        <taxon>Ophiostomataceae</taxon>
        <taxon>Sporothrix</taxon>
    </lineage>
</organism>
<sequence length="429" mass="45179">MNRQLVGFALARTARGAIPATIASACFTTASPQAALKNMTSRQSRLAAAASELSSLNDSSRARDSQTSSTSNSNSTYSPRPVQAAGGSNPHFSRAPPSRDAAPDNGAQAPRKIINLRSLPRGGSAGGSGSRFPGPSGVSTPAVRFNRTGNLNPAFQTDPNSQNNKGGRTVGRFVGRSTGPRRPAGSGGNRRSPRSARRRGGDKKGKNNAQQEDEFQYPTQAMRDYTESLSVGQPVVYEPALTLEGLLGSGPAVASAQGNSSRGPVSAVLRSMRVMSGGYAFAGAQEDGATVTSTLHNPELLLERLHDGKTVFFDTADERAMVDRALHSKRAVAQLEKRELPKDTTLIAPLPDAAKEAIMDAAVRGVYETSKAAAEPSGSLLATYHRYQSRSYTYTERQAASFDKKILELLPQAAAGSKSAKGSKTVSKA</sequence>
<evidence type="ECO:0000313" key="2">
    <source>
        <dbReference type="EMBL" id="CAK7273821.1"/>
    </source>
</evidence>